<keyword evidence="1" id="KW-0862">Zinc</keyword>
<evidence type="ECO:0000313" key="5">
    <source>
        <dbReference type="Proteomes" id="UP000265566"/>
    </source>
</evidence>
<sequence>MTFFKESNDNEKASINKQKNLDDESHSIGEWLSLGTKGNIPLNQDSQSSKPLHNKKTYSCKPLHNKKTYSCNFCMRKFYNSQALGGHQNAHKREREAARNYQLSQNSLASRSLGIQPHSLVHKPIRERAMVEARLNNDADSFIGTTLAPLGLEHAGDFVWYGSFRMQESDTHELDLDLRL</sequence>
<feature type="region of interest" description="Disordered" evidence="2">
    <location>
        <begin position="1"/>
        <end position="22"/>
    </location>
</feature>
<dbReference type="InterPro" id="IPR053266">
    <property type="entry name" value="Zinc_finger_protein_7"/>
</dbReference>
<dbReference type="InterPro" id="IPR036236">
    <property type="entry name" value="Znf_C2H2_sf"/>
</dbReference>
<proteinExistence type="predicted"/>
<dbReference type="Gene3D" id="3.30.160.60">
    <property type="entry name" value="Classic Zinc Finger"/>
    <property type="match status" value="1"/>
</dbReference>
<dbReference type="PROSITE" id="PS00028">
    <property type="entry name" value="ZINC_FINGER_C2H2_1"/>
    <property type="match status" value="1"/>
</dbReference>
<feature type="domain" description="C2H2-type" evidence="3">
    <location>
        <begin position="69"/>
        <end position="96"/>
    </location>
</feature>
<dbReference type="PANTHER" id="PTHR47593">
    <property type="entry name" value="ZINC FINGER PROTEIN 4-LIKE"/>
    <property type="match status" value="1"/>
</dbReference>
<dbReference type="GO" id="GO:0008270">
    <property type="term" value="F:zinc ion binding"/>
    <property type="evidence" value="ECO:0007669"/>
    <property type="project" value="UniProtKB-KW"/>
</dbReference>
<evidence type="ECO:0000256" key="1">
    <source>
        <dbReference type="PROSITE-ProRule" id="PRU00042"/>
    </source>
</evidence>
<keyword evidence="1" id="KW-0863">Zinc-finger</keyword>
<evidence type="ECO:0000256" key="2">
    <source>
        <dbReference type="SAM" id="MobiDB-lite"/>
    </source>
</evidence>
<organism evidence="4 5">
    <name type="scientific">Medicago truncatula</name>
    <name type="common">Barrel medic</name>
    <name type="synonym">Medicago tribuloides</name>
    <dbReference type="NCBI Taxonomy" id="3880"/>
    <lineage>
        <taxon>Eukaryota</taxon>
        <taxon>Viridiplantae</taxon>
        <taxon>Streptophyta</taxon>
        <taxon>Embryophyta</taxon>
        <taxon>Tracheophyta</taxon>
        <taxon>Spermatophyta</taxon>
        <taxon>Magnoliopsida</taxon>
        <taxon>eudicotyledons</taxon>
        <taxon>Gunneridae</taxon>
        <taxon>Pentapetalae</taxon>
        <taxon>rosids</taxon>
        <taxon>fabids</taxon>
        <taxon>Fabales</taxon>
        <taxon>Fabaceae</taxon>
        <taxon>Papilionoideae</taxon>
        <taxon>50 kb inversion clade</taxon>
        <taxon>NPAAA clade</taxon>
        <taxon>Hologalegina</taxon>
        <taxon>IRL clade</taxon>
        <taxon>Trifolieae</taxon>
        <taxon>Medicago</taxon>
    </lineage>
</organism>
<dbReference type="AlphaFoldDB" id="A0A396IDV2"/>
<dbReference type="Gramene" id="rna25659">
    <property type="protein sequence ID" value="RHN63011.1"/>
    <property type="gene ID" value="gene25659"/>
</dbReference>
<dbReference type="PROSITE" id="PS50157">
    <property type="entry name" value="ZINC_FINGER_C2H2_2"/>
    <property type="match status" value="1"/>
</dbReference>
<evidence type="ECO:0000259" key="3">
    <source>
        <dbReference type="PROSITE" id="PS50157"/>
    </source>
</evidence>
<keyword evidence="1" id="KW-0479">Metal-binding</keyword>
<reference evidence="5" key="1">
    <citation type="journal article" date="2018" name="Nat. Plants">
        <title>Whole-genome landscape of Medicago truncatula symbiotic genes.</title>
        <authorList>
            <person name="Pecrix Y."/>
            <person name="Staton S.E."/>
            <person name="Sallet E."/>
            <person name="Lelandais-Briere C."/>
            <person name="Moreau S."/>
            <person name="Carrere S."/>
            <person name="Blein T."/>
            <person name="Jardinaud M.F."/>
            <person name="Latrasse D."/>
            <person name="Zouine M."/>
            <person name="Zahm M."/>
            <person name="Kreplak J."/>
            <person name="Mayjonade B."/>
            <person name="Satge C."/>
            <person name="Perez M."/>
            <person name="Cauet S."/>
            <person name="Marande W."/>
            <person name="Chantry-Darmon C."/>
            <person name="Lopez-Roques C."/>
            <person name="Bouchez O."/>
            <person name="Berard A."/>
            <person name="Debelle F."/>
            <person name="Munos S."/>
            <person name="Bendahmane A."/>
            <person name="Berges H."/>
            <person name="Niebel A."/>
            <person name="Buitink J."/>
            <person name="Frugier F."/>
            <person name="Benhamed M."/>
            <person name="Crespi M."/>
            <person name="Gouzy J."/>
            <person name="Gamas P."/>
        </authorList>
    </citation>
    <scope>NUCLEOTIDE SEQUENCE [LARGE SCALE GENOMIC DNA]</scope>
    <source>
        <strain evidence="5">cv. Jemalong A17</strain>
    </source>
</reference>
<gene>
    <name evidence="4" type="ORF">MtrunA17_Chr4g0053691</name>
</gene>
<dbReference type="PANTHER" id="PTHR47593:SF9">
    <property type="entry name" value="C2H2-TYPE DOMAIN-CONTAINING PROTEIN"/>
    <property type="match status" value="1"/>
</dbReference>
<dbReference type="OrthoDB" id="1933825at2759"/>
<name>A0A396IDV2_MEDTR</name>
<dbReference type="EMBL" id="PSQE01000004">
    <property type="protein sequence ID" value="RHN63011.1"/>
    <property type="molecule type" value="Genomic_DNA"/>
</dbReference>
<evidence type="ECO:0000313" key="4">
    <source>
        <dbReference type="EMBL" id="RHN63011.1"/>
    </source>
</evidence>
<comment type="caution">
    <text evidence="4">The sequence shown here is derived from an EMBL/GenBank/DDBJ whole genome shotgun (WGS) entry which is preliminary data.</text>
</comment>
<protein>
    <submittedName>
        <fullName evidence="4">Putative transcription factor C2H2 family</fullName>
    </submittedName>
</protein>
<dbReference type="Proteomes" id="UP000265566">
    <property type="component" value="Chromosome 4"/>
</dbReference>
<accession>A0A396IDV2</accession>
<dbReference type="SUPFAM" id="SSF57667">
    <property type="entry name" value="beta-beta-alpha zinc fingers"/>
    <property type="match status" value="1"/>
</dbReference>
<dbReference type="InterPro" id="IPR013087">
    <property type="entry name" value="Znf_C2H2_type"/>
</dbReference>